<keyword evidence="9" id="KW-1133">Transmembrane helix</keyword>
<dbReference type="SUPFAM" id="SSF47823">
    <property type="entry name" value="lambda integrase-like, N-terminal domain"/>
    <property type="match status" value="1"/>
</dbReference>
<feature type="region of interest" description="Disordered" evidence="8">
    <location>
        <begin position="554"/>
        <end position="599"/>
    </location>
</feature>
<dbReference type="InterPro" id="IPR001881">
    <property type="entry name" value="EGF-like_Ca-bd_dom"/>
</dbReference>
<dbReference type="InterPro" id="IPR011010">
    <property type="entry name" value="DNA_brk_join_enz"/>
</dbReference>
<dbReference type="InterPro" id="IPR000152">
    <property type="entry name" value="EGF-type_Asp/Asn_hydroxyl_site"/>
</dbReference>
<evidence type="ECO:0000256" key="1">
    <source>
        <dbReference type="ARBA" id="ARBA00022536"/>
    </source>
</evidence>
<dbReference type="Gene3D" id="2.60.120.290">
    <property type="entry name" value="Spermadhesin, CUB domain"/>
    <property type="match status" value="1"/>
</dbReference>
<evidence type="ECO:0000259" key="10">
    <source>
        <dbReference type="PROSITE" id="PS01180"/>
    </source>
</evidence>
<dbReference type="CDD" id="cd00054">
    <property type="entry name" value="EGF_CA"/>
    <property type="match status" value="1"/>
</dbReference>
<dbReference type="InterPro" id="IPR035914">
    <property type="entry name" value="Sperma_CUB_dom_sf"/>
</dbReference>
<dbReference type="InterPro" id="IPR000742">
    <property type="entry name" value="EGF"/>
</dbReference>
<evidence type="ECO:0000259" key="11">
    <source>
        <dbReference type="PROSITE" id="PS50026"/>
    </source>
</evidence>
<keyword evidence="9" id="KW-0472">Membrane</keyword>
<dbReference type="SUPFAM" id="SSF57196">
    <property type="entry name" value="EGF/Laminin"/>
    <property type="match status" value="1"/>
</dbReference>
<dbReference type="PANTHER" id="PTHR33066:SF2">
    <property type="entry name" value="FILAGGRIN-2-LIKE"/>
    <property type="match status" value="1"/>
</dbReference>
<keyword evidence="1 7" id="KW-0245">EGF-like domain</keyword>
<evidence type="ECO:0000259" key="12">
    <source>
        <dbReference type="PROSITE" id="PS51898"/>
    </source>
</evidence>
<keyword evidence="6" id="KW-0233">DNA recombination</keyword>
<dbReference type="PROSITE" id="PS50026">
    <property type="entry name" value="EGF_3"/>
    <property type="match status" value="1"/>
</dbReference>
<keyword evidence="9" id="KW-0812">Transmembrane</keyword>
<keyword evidence="5" id="KW-1015">Disulfide bond</keyword>
<evidence type="ECO:0000256" key="3">
    <source>
        <dbReference type="ARBA" id="ARBA00022737"/>
    </source>
</evidence>
<evidence type="ECO:0000256" key="4">
    <source>
        <dbReference type="ARBA" id="ARBA00023125"/>
    </source>
</evidence>
<evidence type="ECO:0000256" key="8">
    <source>
        <dbReference type="SAM" id="MobiDB-lite"/>
    </source>
</evidence>
<feature type="transmembrane region" description="Helical" evidence="9">
    <location>
        <begin position="1040"/>
        <end position="1063"/>
    </location>
</feature>
<accession>A0ABM3Z9J9</accession>
<dbReference type="Pfam" id="PF07645">
    <property type="entry name" value="EGF_CA"/>
    <property type="match status" value="1"/>
</dbReference>
<feature type="compositionally biased region" description="Polar residues" evidence="8">
    <location>
        <begin position="556"/>
        <end position="576"/>
    </location>
</feature>
<dbReference type="GeneID" id="132711055"/>
<dbReference type="InterPro" id="IPR049883">
    <property type="entry name" value="NOTCH1_EGF-like"/>
</dbReference>
<sequence>MCRVYNATWTSFCIWYSWAHTDPISASVAEVIDFLQDGLDKGLAPNMLRRQVAALSMVLSARNDLPLSHDTRIRGFLDAANLRPPVVHRYPTWDVSLVFHVLTQPPFEPLGSVNLRFITLKTAFLVMITSARRVSELATLSVREDLCTFYPNQVVLQLDPSFLPKVNFLYHRQQELVLPDFCPDPRHPQEAQWHTLDVRRALHRYIRRTRHFHKSEALFVSFLPATMGQKVSSSTIGRWLKACISKAYMLQDKPVPGRILPHSTRSASTTAAWATQANIADICKAATWTSLNTFIRHYRVDTYTLADTSFGRRVLQATKVSLEVPQQVQTELGIPWLSVYLPVKSCHVILKDKRGTFSPPSLNRAETNNWCNWTIWAGPHKHILIYIEGFEGKSNCDDNRDRILFQGVLSSIENKVVYACRNHGTLIYATQAVAVYVVFLSEVSSQNQSHRHFKGRYYIFEDDVNSTSGEKSVLKSNSSFGSKSYVLRRGHSLNSTVTTPTLGKENWLSVTNEKTIKTGTETFLKPAVGKHMHVSLLKSTETVSLNPFDLKRRQVTKPSVDNSRTLNESPTLVSESNDAENEGEAFTHKPDVYSTSTRMTHNPQTMTKLEATKTHGTMIEFVSPRNDGSTTTRWMTTQVRSTEGEITNAVTFPQVSLEEQRIPVQSLKSIPTKMQKQMLQMLLPNSEVSKKKADLTGPPQHLEQTKIYKREQMDNQGHTVENSNTAVQITVSEGIKESPSKSTMETKFHHTLTLASTDMHPTPSLKSFNNYLMSTSTTVNPKVMPSNSLMRTRINTAFTIQYKKSINRNTEHLQKKQTKTTLLYSPSSWLPTSSILLKVKNKSYETDPGFRSHENYFALNSQHNPGDLLFETVFEIEQKGQLPPVGSTLEKASIDSIKHQVQDRMKRFSNKIKEFKLKEIMRKEETEMDRYNGPNLIFAFWLHLTSEEKNISHSLHFQLEDLNGTFVGAGKVQTVLVRDVNECNSEIGLCGNEAICLNEYGTYSCQCKEEYEDRSLTKSGTLCVRNPRSGLNSFYNHTEFIVGITVFCITLLIVVITVLCTIIKKRCIKREMRFQETVLPGMPAEPQLQTTTFDHNNIRQLLTLDTSQLKVRAKPPELPLQLRAGPTETYRVSIEQSERL</sequence>
<evidence type="ECO:0000256" key="6">
    <source>
        <dbReference type="ARBA" id="ARBA00023172"/>
    </source>
</evidence>
<keyword evidence="3" id="KW-0677">Repeat</keyword>
<dbReference type="PROSITE" id="PS51898">
    <property type="entry name" value="TYR_RECOMBINASE"/>
    <property type="match status" value="1"/>
</dbReference>
<organism evidence="13 14">
    <name type="scientific">Pantherophis guttatus</name>
    <name type="common">Corn snake</name>
    <name type="synonym">Elaphe guttata</name>
    <dbReference type="NCBI Taxonomy" id="94885"/>
    <lineage>
        <taxon>Eukaryota</taxon>
        <taxon>Metazoa</taxon>
        <taxon>Chordata</taxon>
        <taxon>Craniata</taxon>
        <taxon>Vertebrata</taxon>
        <taxon>Euteleostomi</taxon>
        <taxon>Lepidosauria</taxon>
        <taxon>Squamata</taxon>
        <taxon>Bifurcata</taxon>
        <taxon>Unidentata</taxon>
        <taxon>Episquamata</taxon>
        <taxon>Toxicofera</taxon>
        <taxon>Serpentes</taxon>
        <taxon>Colubroidea</taxon>
        <taxon>Colubridae</taxon>
        <taxon>Colubrinae</taxon>
        <taxon>Pantherophis</taxon>
    </lineage>
</organism>
<dbReference type="InterPro" id="IPR002104">
    <property type="entry name" value="Integrase_catalytic"/>
</dbReference>
<dbReference type="Gene3D" id="1.10.150.130">
    <property type="match status" value="1"/>
</dbReference>
<name>A0ABM3Z9J9_PANGU</name>
<evidence type="ECO:0000313" key="13">
    <source>
        <dbReference type="Proteomes" id="UP001652622"/>
    </source>
</evidence>
<feature type="domain" description="Tyr recombinase" evidence="12">
    <location>
        <begin position="88"/>
        <end position="316"/>
    </location>
</feature>
<keyword evidence="13" id="KW-1185">Reference proteome</keyword>
<dbReference type="Gene3D" id="2.10.25.10">
    <property type="entry name" value="Laminin"/>
    <property type="match status" value="1"/>
</dbReference>
<keyword evidence="2" id="KW-0732">Signal</keyword>
<evidence type="ECO:0000256" key="5">
    <source>
        <dbReference type="ARBA" id="ARBA00023157"/>
    </source>
</evidence>
<dbReference type="PROSITE" id="PS01180">
    <property type="entry name" value="CUB"/>
    <property type="match status" value="1"/>
</dbReference>
<comment type="caution">
    <text evidence="7">Lacks conserved residue(s) required for the propagation of feature annotation.</text>
</comment>
<dbReference type="SUPFAM" id="SSF56349">
    <property type="entry name" value="DNA breaking-rejoining enzymes"/>
    <property type="match status" value="1"/>
</dbReference>
<dbReference type="InterPro" id="IPR000859">
    <property type="entry name" value="CUB_dom"/>
</dbReference>
<dbReference type="PANTHER" id="PTHR33066">
    <property type="entry name" value="INTEGRASE_SAM-LIKE_N DOMAIN-CONTAINING PROTEIN"/>
    <property type="match status" value="1"/>
</dbReference>
<gene>
    <name evidence="14" type="primary">LOC132711055</name>
</gene>
<dbReference type="InterPro" id="IPR018097">
    <property type="entry name" value="EGF_Ca-bd_CS"/>
</dbReference>
<dbReference type="InterPro" id="IPR010998">
    <property type="entry name" value="Integrase_recombinase_N"/>
</dbReference>
<dbReference type="PROSITE" id="PS01187">
    <property type="entry name" value="EGF_CA"/>
    <property type="match status" value="1"/>
</dbReference>
<evidence type="ECO:0000313" key="14">
    <source>
        <dbReference type="RefSeq" id="XP_060545051.1"/>
    </source>
</evidence>
<reference evidence="14" key="1">
    <citation type="submission" date="2025-08" db="UniProtKB">
        <authorList>
            <consortium name="RefSeq"/>
        </authorList>
    </citation>
    <scope>IDENTIFICATION</scope>
    <source>
        <tissue evidence="14">Blood</tissue>
    </source>
</reference>
<dbReference type="SMART" id="SM00179">
    <property type="entry name" value="EGF_CA"/>
    <property type="match status" value="1"/>
</dbReference>
<proteinExistence type="predicted"/>
<evidence type="ECO:0000256" key="2">
    <source>
        <dbReference type="ARBA" id="ARBA00022729"/>
    </source>
</evidence>
<evidence type="ECO:0000256" key="7">
    <source>
        <dbReference type="PROSITE-ProRule" id="PRU00076"/>
    </source>
</evidence>
<protein>
    <submittedName>
        <fullName evidence="14">Uncharacterized protein LOC132711055</fullName>
    </submittedName>
</protein>
<keyword evidence="4" id="KW-0238">DNA-binding</keyword>
<dbReference type="RefSeq" id="XP_060545051.1">
    <property type="nucleotide sequence ID" value="XM_060689068.1"/>
</dbReference>
<dbReference type="Proteomes" id="UP001652622">
    <property type="component" value="Unplaced"/>
</dbReference>
<dbReference type="Gene3D" id="1.10.443.10">
    <property type="entry name" value="Intergrase catalytic core"/>
    <property type="match status" value="1"/>
</dbReference>
<dbReference type="SUPFAM" id="SSF49854">
    <property type="entry name" value="Spermadhesin, CUB domain"/>
    <property type="match status" value="1"/>
</dbReference>
<feature type="domain" description="CUB" evidence="10">
    <location>
        <begin position="346"/>
        <end position="460"/>
    </location>
</feature>
<dbReference type="PROSITE" id="PS00010">
    <property type="entry name" value="ASX_HYDROXYL"/>
    <property type="match status" value="1"/>
</dbReference>
<dbReference type="InterPro" id="IPR013762">
    <property type="entry name" value="Integrase-like_cat_sf"/>
</dbReference>
<feature type="domain" description="EGF-like" evidence="11">
    <location>
        <begin position="979"/>
        <end position="1017"/>
    </location>
</feature>
<evidence type="ECO:0000256" key="9">
    <source>
        <dbReference type="SAM" id="Phobius"/>
    </source>
</evidence>